<dbReference type="EMBL" id="KZ996572">
    <property type="protein sequence ID" value="RKO88654.1"/>
    <property type="molecule type" value="Genomic_DNA"/>
</dbReference>
<name>A0A4P9W8H4_9FUNG</name>
<accession>A0A4P9W8H4</accession>
<evidence type="ECO:0000259" key="6">
    <source>
        <dbReference type="Pfam" id="PF02721"/>
    </source>
</evidence>
<keyword evidence="5" id="KW-0238">DNA-binding</keyword>
<organism evidence="7 8">
    <name type="scientific">Blyttiomyces helicus</name>
    <dbReference type="NCBI Taxonomy" id="388810"/>
    <lineage>
        <taxon>Eukaryota</taxon>
        <taxon>Fungi</taxon>
        <taxon>Fungi incertae sedis</taxon>
        <taxon>Chytridiomycota</taxon>
        <taxon>Chytridiomycota incertae sedis</taxon>
        <taxon>Chytridiomycetes</taxon>
        <taxon>Chytridiomycetes incertae sedis</taxon>
        <taxon>Blyttiomyces</taxon>
    </lineage>
</organism>
<dbReference type="Pfam" id="PF02721">
    <property type="entry name" value="DUF223"/>
    <property type="match status" value="1"/>
</dbReference>
<protein>
    <recommendedName>
        <fullName evidence="6">Replication protein A 70 kDa DNA-binding subunit B/D first OB fold domain-containing protein</fullName>
    </recommendedName>
</protein>
<feature type="non-terminal residue" evidence="7">
    <location>
        <position position="1"/>
    </location>
</feature>
<evidence type="ECO:0000256" key="3">
    <source>
        <dbReference type="ARBA" id="ARBA00022771"/>
    </source>
</evidence>
<dbReference type="FunFam" id="2.40.50.140:FF:000041">
    <property type="entry name" value="Replication protein A subunit"/>
    <property type="match status" value="1"/>
</dbReference>
<feature type="domain" description="Replication protein A 70 kDa DNA-binding subunit B/D first OB fold" evidence="6">
    <location>
        <begin position="2"/>
        <end position="92"/>
    </location>
</feature>
<keyword evidence="3" id="KW-0863">Zinc-finger</keyword>
<dbReference type="AlphaFoldDB" id="A0A4P9W8H4"/>
<evidence type="ECO:0000256" key="5">
    <source>
        <dbReference type="ARBA" id="ARBA00023125"/>
    </source>
</evidence>
<keyword evidence="8" id="KW-1185">Reference proteome</keyword>
<dbReference type="InterPro" id="IPR003871">
    <property type="entry name" value="RFA1B/D_OB_1st"/>
</dbReference>
<reference evidence="8" key="1">
    <citation type="journal article" date="2018" name="Nat. Microbiol.">
        <title>Leveraging single-cell genomics to expand the fungal tree of life.</title>
        <authorList>
            <person name="Ahrendt S.R."/>
            <person name="Quandt C.A."/>
            <person name="Ciobanu D."/>
            <person name="Clum A."/>
            <person name="Salamov A."/>
            <person name="Andreopoulos B."/>
            <person name="Cheng J.F."/>
            <person name="Woyke T."/>
            <person name="Pelin A."/>
            <person name="Henrissat B."/>
            <person name="Reynolds N.K."/>
            <person name="Benny G.L."/>
            <person name="Smith M.E."/>
            <person name="James T.Y."/>
            <person name="Grigoriev I.V."/>
        </authorList>
    </citation>
    <scope>NUCLEOTIDE SEQUENCE [LARGE SCALE GENOMIC DNA]</scope>
</reference>
<dbReference type="Proteomes" id="UP000269721">
    <property type="component" value="Unassembled WGS sequence"/>
</dbReference>
<keyword evidence="2" id="KW-0479">Metal-binding</keyword>
<sequence length="110" mass="12465">SRWTIRARVLQKSKINTWKNQRGAGTVFKCLLVDESGEIGATGFNEATRFYNLLVENKVYYISKASIKPASAQYNKAENDYEMSFNDNTVIELECVRRVGCVISGDHFCS</sequence>
<gene>
    <name evidence="7" type="ORF">BDK51DRAFT_19500</name>
</gene>
<keyword evidence="4" id="KW-0862">Zinc</keyword>
<proteinExistence type="inferred from homology"/>
<dbReference type="OrthoDB" id="1751331at2759"/>
<evidence type="ECO:0000256" key="2">
    <source>
        <dbReference type="ARBA" id="ARBA00022723"/>
    </source>
</evidence>
<dbReference type="GO" id="GO:0003677">
    <property type="term" value="F:DNA binding"/>
    <property type="evidence" value="ECO:0007669"/>
    <property type="project" value="UniProtKB-KW"/>
</dbReference>
<dbReference type="CDD" id="cd04474">
    <property type="entry name" value="RPA1_DBD_A"/>
    <property type="match status" value="1"/>
</dbReference>
<dbReference type="SUPFAM" id="SSF50249">
    <property type="entry name" value="Nucleic acid-binding proteins"/>
    <property type="match status" value="1"/>
</dbReference>
<comment type="similarity">
    <text evidence="1">Belongs to the replication factor A protein 1 family.</text>
</comment>
<evidence type="ECO:0000313" key="7">
    <source>
        <dbReference type="EMBL" id="RKO88654.1"/>
    </source>
</evidence>
<evidence type="ECO:0000256" key="1">
    <source>
        <dbReference type="ARBA" id="ARBA00005690"/>
    </source>
</evidence>
<evidence type="ECO:0000256" key="4">
    <source>
        <dbReference type="ARBA" id="ARBA00022833"/>
    </source>
</evidence>
<dbReference type="GO" id="GO:0008270">
    <property type="term" value="F:zinc ion binding"/>
    <property type="evidence" value="ECO:0007669"/>
    <property type="project" value="UniProtKB-KW"/>
</dbReference>
<dbReference type="Gene3D" id="2.40.50.140">
    <property type="entry name" value="Nucleic acid-binding proteins"/>
    <property type="match status" value="1"/>
</dbReference>
<dbReference type="InterPro" id="IPR012340">
    <property type="entry name" value="NA-bd_OB-fold"/>
</dbReference>
<evidence type="ECO:0000313" key="8">
    <source>
        <dbReference type="Proteomes" id="UP000269721"/>
    </source>
</evidence>